<dbReference type="EMBL" id="CP011030">
    <property type="protein sequence ID" value="ATC91517.1"/>
    <property type="molecule type" value="Genomic_DNA"/>
</dbReference>
<organism evidence="1 2">
    <name type="scientific">Pseudoalteromonas issachenkonii</name>
    <dbReference type="NCBI Taxonomy" id="152297"/>
    <lineage>
        <taxon>Bacteria</taxon>
        <taxon>Pseudomonadati</taxon>
        <taxon>Pseudomonadota</taxon>
        <taxon>Gammaproteobacteria</taxon>
        <taxon>Alteromonadales</taxon>
        <taxon>Pseudoalteromonadaceae</taxon>
        <taxon>Pseudoalteromonas</taxon>
    </lineage>
</organism>
<name>A0ABN5C5W7_9GAMM</name>
<evidence type="ECO:0000313" key="2">
    <source>
        <dbReference type="Proteomes" id="UP000217258"/>
    </source>
</evidence>
<keyword evidence="2" id="KW-1185">Reference proteome</keyword>
<dbReference type="Proteomes" id="UP000217258">
    <property type="component" value="Chromosome I"/>
</dbReference>
<protein>
    <submittedName>
        <fullName evidence="1">Uncharacterized protein</fullName>
    </submittedName>
</protein>
<proteinExistence type="predicted"/>
<sequence>MLALLTLVQAMPLPAYMHHGQIGSVLRLVNLCSTTFSFTAPY</sequence>
<reference evidence="1 2" key="1">
    <citation type="submission" date="2015-06" db="EMBL/GenBank/DDBJ databases">
        <authorList>
            <person name="Xie B.-B."/>
            <person name="Rong J.-C."/>
            <person name="Qin Q.-L."/>
            <person name="Zhang Y.-Z."/>
        </authorList>
    </citation>
    <scope>NUCLEOTIDE SEQUENCE [LARGE SCALE GENOMIC DNA]</scope>
    <source>
        <strain evidence="1 2">KMM 3549</strain>
    </source>
</reference>
<evidence type="ECO:0000313" key="1">
    <source>
        <dbReference type="EMBL" id="ATC91517.1"/>
    </source>
</evidence>
<gene>
    <name evidence="1" type="ORF">PISS_a2732</name>
</gene>
<accession>A0ABN5C5W7</accession>